<protein>
    <submittedName>
        <fullName evidence="3">Tripartite tricarboxylate transporter TctB family protein</fullName>
    </submittedName>
</protein>
<comment type="caution">
    <text evidence="3">The sequence shown here is derived from an EMBL/GenBank/DDBJ whole genome shotgun (WGS) entry which is preliminary data.</text>
</comment>
<dbReference type="RefSeq" id="WP_190919243.1">
    <property type="nucleotide sequence ID" value="NZ_JACXIZ010000026.1"/>
</dbReference>
<dbReference type="Proteomes" id="UP000621560">
    <property type="component" value="Unassembled WGS sequence"/>
</dbReference>
<feature type="domain" description="DUF1468" evidence="2">
    <location>
        <begin position="10"/>
        <end position="167"/>
    </location>
</feature>
<sequence length="172" mass="18353">MLNRYGDIIFSGALAVIAIIYLGLSFNIPQNSAMPYGSDLLPKLAGAGLLVACIAVLIGATKRLVTGASKSAPAASPAAGVEGEEAESAAPPSDYRKVLYTFMLILLYVALWETIGFLIMTAIYLFFQFIVLSDRSERRYVVFAVTSIITTAAVYYVFVQVLSLTIPGGLLG</sequence>
<dbReference type="AlphaFoldDB" id="A0A927BVS1"/>
<dbReference type="EMBL" id="JACXIZ010000026">
    <property type="protein sequence ID" value="MBD2846650.1"/>
    <property type="molecule type" value="Genomic_DNA"/>
</dbReference>
<reference evidence="3" key="1">
    <citation type="submission" date="2020-09" db="EMBL/GenBank/DDBJ databases">
        <title>A novel bacterium of genus Paenibacillus, isolated from South China Sea.</title>
        <authorList>
            <person name="Huang H."/>
            <person name="Mo K."/>
            <person name="Hu Y."/>
        </authorList>
    </citation>
    <scope>NUCLEOTIDE SEQUENCE</scope>
    <source>
        <strain evidence="3">IB182496</strain>
    </source>
</reference>
<keyword evidence="1" id="KW-0812">Transmembrane</keyword>
<accession>A0A927BVS1</accession>
<gene>
    <name evidence="3" type="ORF">IDH44_15730</name>
</gene>
<evidence type="ECO:0000256" key="1">
    <source>
        <dbReference type="SAM" id="Phobius"/>
    </source>
</evidence>
<name>A0A927BVS1_9BACL</name>
<proteinExistence type="predicted"/>
<organism evidence="3 4">
    <name type="scientific">Paenibacillus sabuli</name>
    <dbReference type="NCBI Taxonomy" id="2772509"/>
    <lineage>
        <taxon>Bacteria</taxon>
        <taxon>Bacillati</taxon>
        <taxon>Bacillota</taxon>
        <taxon>Bacilli</taxon>
        <taxon>Bacillales</taxon>
        <taxon>Paenibacillaceae</taxon>
        <taxon>Paenibacillus</taxon>
    </lineage>
</organism>
<feature type="transmembrane region" description="Helical" evidence="1">
    <location>
        <begin position="98"/>
        <end position="127"/>
    </location>
</feature>
<evidence type="ECO:0000259" key="2">
    <source>
        <dbReference type="Pfam" id="PF07331"/>
    </source>
</evidence>
<keyword evidence="4" id="KW-1185">Reference proteome</keyword>
<feature type="transmembrane region" description="Helical" evidence="1">
    <location>
        <begin position="40"/>
        <end position="60"/>
    </location>
</feature>
<feature type="transmembrane region" description="Helical" evidence="1">
    <location>
        <begin position="139"/>
        <end position="158"/>
    </location>
</feature>
<feature type="transmembrane region" description="Helical" evidence="1">
    <location>
        <begin position="6"/>
        <end position="28"/>
    </location>
</feature>
<dbReference type="Pfam" id="PF07331">
    <property type="entry name" value="TctB"/>
    <property type="match status" value="1"/>
</dbReference>
<dbReference type="InterPro" id="IPR009936">
    <property type="entry name" value="DUF1468"/>
</dbReference>
<evidence type="ECO:0000313" key="4">
    <source>
        <dbReference type="Proteomes" id="UP000621560"/>
    </source>
</evidence>
<keyword evidence="1" id="KW-1133">Transmembrane helix</keyword>
<evidence type="ECO:0000313" key="3">
    <source>
        <dbReference type="EMBL" id="MBD2846650.1"/>
    </source>
</evidence>
<keyword evidence="1" id="KW-0472">Membrane</keyword>